<feature type="compositionally biased region" description="Basic and acidic residues" evidence="1">
    <location>
        <begin position="435"/>
        <end position="445"/>
    </location>
</feature>
<feature type="region of interest" description="Disordered" evidence="1">
    <location>
        <begin position="424"/>
        <end position="445"/>
    </location>
</feature>
<comment type="caution">
    <text evidence="2">The sequence shown here is derived from an EMBL/GenBank/DDBJ whole genome shotgun (WGS) entry which is preliminary data.</text>
</comment>
<feature type="compositionally biased region" description="Polar residues" evidence="1">
    <location>
        <begin position="579"/>
        <end position="591"/>
    </location>
</feature>
<dbReference type="RefSeq" id="WP_310319635.1">
    <property type="nucleotide sequence ID" value="NZ_JAVDWU010000008.1"/>
</dbReference>
<proteinExistence type="predicted"/>
<protein>
    <submittedName>
        <fullName evidence="2">Uncharacterized protein</fullName>
    </submittedName>
</protein>
<keyword evidence="3" id="KW-1185">Reference proteome</keyword>
<evidence type="ECO:0000256" key="1">
    <source>
        <dbReference type="SAM" id="MobiDB-lite"/>
    </source>
</evidence>
<organism evidence="2 3">
    <name type="scientific">Hydrogenophaga palleronii</name>
    <dbReference type="NCBI Taxonomy" id="65655"/>
    <lineage>
        <taxon>Bacteria</taxon>
        <taxon>Pseudomonadati</taxon>
        <taxon>Pseudomonadota</taxon>
        <taxon>Betaproteobacteria</taxon>
        <taxon>Burkholderiales</taxon>
        <taxon>Comamonadaceae</taxon>
        <taxon>Hydrogenophaga</taxon>
    </lineage>
</organism>
<feature type="region of interest" description="Disordered" evidence="1">
    <location>
        <begin position="483"/>
        <end position="502"/>
    </location>
</feature>
<accession>A0ABU1WS44</accession>
<sequence length="627" mass="67053">MSSSTQVRTGAIYVFENGGVAPVAAPGSFETNAIVWTTAAPRARASTHSYLSNAVSTLLPGAEEIGQQSGMPAGRHIAYGAKALGALDSVYAVGQHAVQGNGAEAATASAKVGGGLAGAYAGAKALAPAGALVLGVPGAKAGAAVGAVFGALAGGSAAEALGEKLTGGPTPDKLGPPLTLPNHLKLDPTIVTAEGDRYALVNVEGKYSWFGMHDNPALPSRYIEVVKGAKVAELTRSYLDAAGFPEQAERHNAELAEQHRSALRDQFRRSETQYTNSLGPDGQPWGTPTRVAPNATTEWTHSPQPGQWLHTTRVHSGGDTETRITKSVDPARWQVVSEQVHERAHGVERLVGTTETMSGQGWKLDRSSGQMQPFKLDEEEAAQARMAPAAQNHRALNNEQLQQCHRQEAEQMVQSMHSVYALATGQASRPGSHASIDEAHADPQQREQAIEAGMGTFRRATAELLGAREVMRERGMELPEVSDVPDLSRHRNPTQEQTSIRQAPALTEQQQRHHRMAQTQLGPLLREHGHSHEQIERVSAAAVSHAQQFAHRGPVHSFLLSRDGASVAVLQESAPMSEFSVQAAQHQSPQQHMERAHALAQQQEQGRADSRREQGLAQHEPSQRSMA</sequence>
<feature type="region of interest" description="Disordered" evidence="1">
    <location>
        <begin position="579"/>
        <end position="627"/>
    </location>
</feature>
<evidence type="ECO:0000313" key="2">
    <source>
        <dbReference type="EMBL" id="MDR7151727.1"/>
    </source>
</evidence>
<dbReference type="Proteomes" id="UP001265700">
    <property type="component" value="Unassembled WGS sequence"/>
</dbReference>
<reference evidence="2 3" key="1">
    <citation type="submission" date="2023-07" db="EMBL/GenBank/DDBJ databases">
        <title>Sorghum-associated microbial communities from plants grown in Nebraska, USA.</title>
        <authorList>
            <person name="Schachtman D."/>
        </authorList>
    </citation>
    <scope>NUCLEOTIDE SEQUENCE [LARGE SCALE GENOMIC DNA]</scope>
    <source>
        <strain evidence="2 3">4249</strain>
    </source>
</reference>
<gene>
    <name evidence="2" type="ORF">J2W49_003703</name>
</gene>
<dbReference type="EMBL" id="JAVDWU010000008">
    <property type="protein sequence ID" value="MDR7151727.1"/>
    <property type="molecule type" value="Genomic_DNA"/>
</dbReference>
<name>A0ABU1WS44_9BURK</name>
<evidence type="ECO:0000313" key="3">
    <source>
        <dbReference type="Proteomes" id="UP001265700"/>
    </source>
</evidence>